<sequence>MSVDAYPFLFLANGGGGSLGFEFDHWQVGLIGFSVVPPDFIKNTFFQNADEVNIRRNSAVELYARYYLRPDRKGIYLSVLGGPE</sequence>
<dbReference type="AlphaFoldDB" id="R7ZPP3"/>
<gene>
    <name evidence="1" type="ORF">ADIS_3516</name>
</gene>
<comment type="caution">
    <text evidence="1">The sequence shown here is derived from an EMBL/GenBank/DDBJ whole genome shotgun (WGS) entry which is preliminary data.</text>
</comment>
<dbReference type="EMBL" id="AQHR01000089">
    <property type="protein sequence ID" value="EON76038.1"/>
    <property type="molecule type" value="Genomic_DNA"/>
</dbReference>
<name>R7ZPP3_9BACT</name>
<dbReference type="Proteomes" id="UP000013909">
    <property type="component" value="Unassembled WGS sequence"/>
</dbReference>
<reference evidence="1 2" key="1">
    <citation type="submission" date="2013-02" db="EMBL/GenBank/DDBJ databases">
        <title>A novel strain isolated from Lonar lake, Maharashtra, India.</title>
        <authorList>
            <person name="Singh A."/>
        </authorList>
    </citation>
    <scope>NUCLEOTIDE SEQUENCE [LARGE SCALE GENOMIC DNA]</scope>
    <source>
        <strain evidence="1 2">AK24</strain>
    </source>
</reference>
<proteinExistence type="predicted"/>
<keyword evidence="2" id="KW-1185">Reference proteome</keyword>
<protein>
    <submittedName>
        <fullName evidence="1">Uncharacterized protein</fullName>
    </submittedName>
</protein>
<evidence type="ECO:0000313" key="2">
    <source>
        <dbReference type="Proteomes" id="UP000013909"/>
    </source>
</evidence>
<organism evidence="1 2">
    <name type="scientific">Lunatimonas lonarensis</name>
    <dbReference type="NCBI Taxonomy" id="1232681"/>
    <lineage>
        <taxon>Bacteria</taxon>
        <taxon>Pseudomonadati</taxon>
        <taxon>Bacteroidota</taxon>
        <taxon>Cytophagia</taxon>
        <taxon>Cytophagales</taxon>
        <taxon>Cyclobacteriaceae</taxon>
    </lineage>
</organism>
<evidence type="ECO:0000313" key="1">
    <source>
        <dbReference type="EMBL" id="EON76038.1"/>
    </source>
</evidence>
<dbReference type="STRING" id="1232681.ADIS_3516"/>
<accession>R7ZPP3</accession>